<feature type="signal peptide" evidence="1">
    <location>
        <begin position="1"/>
        <end position="23"/>
    </location>
</feature>
<evidence type="ECO:0000256" key="1">
    <source>
        <dbReference type="SAM" id="SignalP"/>
    </source>
</evidence>
<name>A0A1H7GUN7_OLID1</name>
<evidence type="ECO:0000313" key="4">
    <source>
        <dbReference type="Proteomes" id="UP000199421"/>
    </source>
</evidence>
<dbReference type="Pfam" id="PF17802">
    <property type="entry name" value="SpaA"/>
    <property type="match status" value="1"/>
</dbReference>
<organism evidence="3 4">
    <name type="scientific">Olivibacter domesticus</name>
    <name type="common">Pseudosphingobacterium domesticum</name>
    <dbReference type="NCBI Taxonomy" id="407022"/>
    <lineage>
        <taxon>Bacteria</taxon>
        <taxon>Pseudomonadati</taxon>
        <taxon>Bacteroidota</taxon>
        <taxon>Sphingobacteriia</taxon>
        <taxon>Sphingobacteriales</taxon>
        <taxon>Sphingobacteriaceae</taxon>
        <taxon>Olivibacter</taxon>
    </lineage>
</organism>
<dbReference type="Gene3D" id="2.60.40.10">
    <property type="entry name" value="Immunoglobulins"/>
    <property type="match status" value="1"/>
</dbReference>
<dbReference type="AlphaFoldDB" id="A0A1H7GUN7"/>
<feature type="chain" id="PRO_5011743125" description="SpaA-like prealbumin fold domain-containing protein" evidence="1">
    <location>
        <begin position="24"/>
        <end position="233"/>
    </location>
</feature>
<feature type="domain" description="SpaA-like prealbumin fold" evidence="2">
    <location>
        <begin position="35"/>
        <end position="118"/>
    </location>
</feature>
<dbReference type="InterPro" id="IPR013783">
    <property type="entry name" value="Ig-like_fold"/>
</dbReference>
<dbReference type="InterPro" id="IPR041033">
    <property type="entry name" value="SpaA_PFL_dom_1"/>
</dbReference>
<keyword evidence="4" id="KW-1185">Reference proteome</keyword>
<dbReference type="PROSITE" id="PS51257">
    <property type="entry name" value="PROKAR_LIPOPROTEIN"/>
    <property type="match status" value="1"/>
</dbReference>
<gene>
    <name evidence="3" type="ORF">SAMN05661044_00196</name>
</gene>
<dbReference type="Proteomes" id="UP000199421">
    <property type="component" value="Unassembled WGS sequence"/>
</dbReference>
<dbReference type="OrthoDB" id="704982at2"/>
<dbReference type="EMBL" id="FOAF01000001">
    <property type="protein sequence ID" value="SEK41801.1"/>
    <property type="molecule type" value="Genomic_DNA"/>
</dbReference>
<evidence type="ECO:0000313" key="3">
    <source>
        <dbReference type="EMBL" id="SEK41801.1"/>
    </source>
</evidence>
<reference evidence="4" key="1">
    <citation type="submission" date="2016-10" db="EMBL/GenBank/DDBJ databases">
        <authorList>
            <person name="Varghese N."/>
            <person name="Submissions S."/>
        </authorList>
    </citation>
    <scope>NUCLEOTIDE SEQUENCE [LARGE SCALE GENOMIC DNA]</scope>
    <source>
        <strain evidence="4">DSM 18733</strain>
    </source>
</reference>
<dbReference type="STRING" id="407022.SAMN05661044_00196"/>
<accession>A0A1H7GUN7</accession>
<proteinExistence type="predicted"/>
<dbReference type="SUPFAM" id="SSF49478">
    <property type="entry name" value="Cna protein B-type domain"/>
    <property type="match status" value="1"/>
</dbReference>
<dbReference type="RefSeq" id="WP_093316890.1">
    <property type="nucleotide sequence ID" value="NZ_FOAF01000001.1"/>
</dbReference>
<sequence length="233" mass="26175">MHLRFLLTFALLASLLIACKKEAGPDEIILKSYGTIKYHLTDNEGKPVTDATVKLFQRFGNENMQLYEKRTDANGLVDFDKLNHGTYGVSTEKAMVGAAEYVVNHTFQVNSGVDTTMTTDITSFGNDITIFAYETDYWNTDRRDPLANYGVVTIQSYLGGFNEYQVTPELERLAFAIGYTDNNGKLLIKRVPAAFPYTFYIFDRSTKKIIGSSIISTGGWGHNIDLDLPIYKN</sequence>
<keyword evidence="1" id="KW-0732">Signal</keyword>
<evidence type="ECO:0000259" key="2">
    <source>
        <dbReference type="Pfam" id="PF17802"/>
    </source>
</evidence>
<protein>
    <recommendedName>
        <fullName evidence="2">SpaA-like prealbumin fold domain-containing protein</fullName>
    </recommendedName>
</protein>